<keyword evidence="2" id="KW-0812">Transmembrane</keyword>
<reference evidence="3 4" key="1">
    <citation type="submission" date="2021-05" db="EMBL/GenBank/DDBJ databases">
        <title>Novel species in genus Arthrobacter.</title>
        <authorList>
            <person name="Zhang G."/>
        </authorList>
    </citation>
    <scope>NUCLEOTIDE SEQUENCE [LARGE SCALE GENOMIC DNA]</scope>
    <source>
        <strain evidence="4">zg-ZUI227</strain>
    </source>
</reference>
<evidence type="ECO:0000313" key="4">
    <source>
        <dbReference type="Proteomes" id="UP000676885"/>
    </source>
</evidence>
<keyword evidence="2" id="KW-1133">Transmembrane helix</keyword>
<feature type="transmembrane region" description="Helical" evidence="2">
    <location>
        <begin position="158"/>
        <end position="176"/>
    </location>
</feature>
<dbReference type="KEGG" id="ajg:KKR91_04330"/>
<keyword evidence="4" id="KW-1185">Reference proteome</keyword>
<dbReference type="EMBL" id="CP076022">
    <property type="protein sequence ID" value="QWC10850.1"/>
    <property type="molecule type" value="Genomic_DNA"/>
</dbReference>
<sequence length="193" mass="20354">MPVGVHRRDPAALKRRRRFLPLMGNLAMVCVLATLLGLLAGPALVGLRPLTVLTSSMEPGLRPGDVVLLREVDPSAVRPGDVLTYLPAGSAPDALPVTHRLTGFVAAADGSWNLILQGDANALPDAPVPGSAVQGRVVAALPYAGYPDLLAERGRLSWLRPVLAIALFGYGTLLVFQHFRQGRSSRSSQGPTA</sequence>
<dbReference type="Proteomes" id="UP000676885">
    <property type="component" value="Chromosome"/>
</dbReference>
<dbReference type="EC" id="3.4.21.89" evidence="1"/>
<evidence type="ECO:0000256" key="2">
    <source>
        <dbReference type="SAM" id="Phobius"/>
    </source>
</evidence>
<dbReference type="GO" id="GO:0006465">
    <property type="term" value="P:signal peptide processing"/>
    <property type="evidence" value="ECO:0007669"/>
    <property type="project" value="UniProtKB-UniRule"/>
</dbReference>
<name>A0A975R0E5_9MICC</name>
<proteinExistence type="predicted"/>
<dbReference type="GO" id="GO:0004252">
    <property type="term" value="F:serine-type endopeptidase activity"/>
    <property type="evidence" value="ECO:0007669"/>
    <property type="project" value="UniProtKB-UniRule"/>
</dbReference>
<accession>A0A975R0E5</accession>
<dbReference type="InterPro" id="IPR001733">
    <property type="entry name" value="Peptidase_S26B"/>
</dbReference>
<organism evidence="3 4">
    <name type="scientific">Arthrobacter jiangjiafuii</name>
    <dbReference type="NCBI Taxonomy" id="2817475"/>
    <lineage>
        <taxon>Bacteria</taxon>
        <taxon>Bacillati</taxon>
        <taxon>Actinomycetota</taxon>
        <taxon>Actinomycetes</taxon>
        <taxon>Micrococcales</taxon>
        <taxon>Micrococcaceae</taxon>
        <taxon>Arthrobacter</taxon>
    </lineage>
</organism>
<evidence type="ECO:0000256" key="1">
    <source>
        <dbReference type="NCBIfam" id="TIGR02228"/>
    </source>
</evidence>
<keyword evidence="3" id="KW-0378">Hydrolase</keyword>
<dbReference type="GO" id="GO:0009003">
    <property type="term" value="F:signal peptidase activity"/>
    <property type="evidence" value="ECO:0007669"/>
    <property type="project" value="UniProtKB-EC"/>
</dbReference>
<dbReference type="NCBIfam" id="TIGR02228">
    <property type="entry name" value="sigpep_I_arch"/>
    <property type="match status" value="1"/>
</dbReference>
<protein>
    <recommendedName>
        <fullName evidence="1">Signal peptidase I</fullName>
        <ecNumber evidence="1">3.4.21.89</ecNumber>
    </recommendedName>
</protein>
<dbReference type="AlphaFoldDB" id="A0A975R0E5"/>
<gene>
    <name evidence="3" type="ORF">KKR91_04330</name>
</gene>
<keyword evidence="2" id="KW-0472">Membrane</keyword>
<feature type="transmembrane region" description="Helical" evidence="2">
    <location>
        <begin position="20"/>
        <end position="45"/>
    </location>
</feature>
<evidence type="ECO:0000313" key="3">
    <source>
        <dbReference type="EMBL" id="QWC10850.1"/>
    </source>
</evidence>
<dbReference type="CDD" id="cd06530">
    <property type="entry name" value="S26_SPase_I"/>
    <property type="match status" value="1"/>
</dbReference>
<dbReference type="RefSeq" id="WP_215057276.1">
    <property type="nucleotide sequence ID" value="NZ_CP076022.1"/>
</dbReference>
<dbReference type="GO" id="GO:0016020">
    <property type="term" value="C:membrane"/>
    <property type="evidence" value="ECO:0007669"/>
    <property type="project" value="UniProtKB-UniRule"/>
</dbReference>
<dbReference type="InterPro" id="IPR019533">
    <property type="entry name" value="Peptidase_S26"/>
</dbReference>